<comment type="caution">
    <text evidence="1">The sequence shown here is derived from an EMBL/GenBank/DDBJ whole genome shotgun (WGS) entry which is preliminary data.</text>
</comment>
<dbReference type="Proteomes" id="UP000548476">
    <property type="component" value="Unassembled WGS sequence"/>
</dbReference>
<keyword evidence="2" id="KW-1185">Reference proteome</keyword>
<gene>
    <name evidence="1" type="ORF">HNR73_006461</name>
</gene>
<accession>A0A841FQX7</accession>
<proteinExistence type="predicted"/>
<reference evidence="1 2" key="1">
    <citation type="submission" date="2020-08" db="EMBL/GenBank/DDBJ databases">
        <title>Genomic Encyclopedia of Type Strains, Phase IV (KMG-IV): sequencing the most valuable type-strain genomes for metagenomic binning, comparative biology and taxonomic classification.</title>
        <authorList>
            <person name="Goeker M."/>
        </authorList>
    </citation>
    <scope>NUCLEOTIDE SEQUENCE [LARGE SCALE GENOMIC DNA]</scope>
    <source>
        <strain evidence="1 2">YIM 65646</strain>
    </source>
</reference>
<evidence type="ECO:0000313" key="1">
    <source>
        <dbReference type="EMBL" id="MBB6038575.1"/>
    </source>
</evidence>
<name>A0A841FQX7_9ACTN</name>
<organism evidence="1 2">
    <name type="scientific">Phytomonospora endophytica</name>
    <dbReference type="NCBI Taxonomy" id="714109"/>
    <lineage>
        <taxon>Bacteria</taxon>
        <taxon>Bacillati</taxon>
        <taxon>Actinomycetota</taxon>
        <taxon>Actinomycetes</taxon>
        <taxon>Micromonosporales</taxon>
        <taxon>Micromonosporaceae</taxon>
        <taxon>Phytomonospora</taxon>
    </lineage>
</organism>
<dbReference type="EMBL" id="JACHGT010000017">
    <property type="protein sequence ID" value="MBB6038575.1"/>
    <property type="molecule type" value="Genomic_DNA"/>
</dbReference>
<sequence>MSSIDELSGLLHATESRLNDALSAANAAREAGEQLTGILQGVGDDGSAARTRTVIDGIDTVLNTISATESDVSNLRGQAQAIRS</sequence>
<dbReference type="AlphaFoldDB" id="A0A841FQX7"/>
<evidence type="ECO:0000313" key="2">
    <source>
        <dbReference type="Proteomes" id="UP000548476"/>
    </source>
</evidence>
<dbReference type="RefSeq" id="WP_184791362.1">
    <property type="nucleotide sequence ID" value="NZ_BONT01000069.1"/>
</dbReference>
<protein>
    <submittedName>
        <fullName evidence="1">ABC-type sulfate transport system substrate-binding protein</fullName>
    </submittedName>
</protein>